<dbReference type="eggNOG" id="ENOG502SGSZ">
    <property type="taxonomic scope" value="Eukaryota"/>
</dbReference>
<dbReference type="AlphaFoldDB" id="B8LE48"/>
<keyword evidence="2" id="KW-1185">Reference proteome</keyword>
<proteinExistence type="predicted"/>
<dbReference type="GeneID" id="7447311"/>
<evidence type="ECO:0000313" key="1">
    <source>
        <dbReference type="EMBL" id="EED86402.1"/>
    </source>
</evidence>
<dbReference type="Proteomes" id="UP000001449">
    <property type="component" value="Unassembled WGS sequence"/>
</dbReference>
<gene>
    <name evidence="1" type="ORF">THAPSDRAFT_bd1790</name>
</gene>
<organism evidence="1 2">
    <name type="scientific">Thalassiosira pseudonana</name>
    <name type="common">Marine diatom</name>
    <name type="synonym">Cyclotella nana</name>
    <dbReference type="NCBI Taxonomy" id="35128"/>
    <lineage>
        <taxon>Eukaryota</taxon>
        <taxon>Sar</taxon>
        <taxon>Stramenopiles</taxon>
        <taxon>Ochrophyta</taxon>
        <taxon>Bacillariophyta</taxon>
        <taxon>Coscinodiscophyceae</taxon>
        <taxon>Thalassiosirophycidae</taxon>
        <taxon>Thalassiosirales</taxon>
        <taxon>Thalassiosiraceae</taxon>
        <taxon>Thalassiosira</taxon>
    </lineage>
</organism>
<accession>B8LE48</accession>
<protein>
    <submittedName>
        <fullName evidence="1">Uncharacterized protein</fullName>
    </submittedName>
</protein>
<dbReference type="OMA" id="YECAGAY"/>
<dbReference type="EMBL" id="DS999428">
    <property type="protein sequence ID" value="EED86402.1"/>
    <property type="molecule type" value="Genomic_DNA"/>
</dbReference>
<dbReference type="RefSeq" id="XP_002297300.1">
    <property type="nucleotide sequence ID" value="XM_002297264.1"/>
</dbReference>
<reference evidence="1 2" key="2">
    <citation type="journal article" date="2008" name="Nature">
        <title>The Phaeodactylum genome reveals the evolutionary history of diatom genomes.</title>
        <authorList>
            <person name="Bowler C."/>
            <person name="Allen A.E."/>
            <person name="Badger J.H."/>
            <person name="Grimwood J."/>
            <person name="Jabbari K."/>
            <person name="Kuo A."/>
            <person name="Maheswari U."/>
            <person name="Martens C."/>
            <person name="Maumus F."/>
            <person name="Otillar R.P."/>
            <person name="Rayko E."/>
            <person name="Salamov A."/>
            <person name="Vandepoele K."/>
            <person name="Beszteri B."/>
            <person name="Gruber A."/>
            <person name="Heijde M."/>
            <person name="Katinka M."/>
            <person name="Mock T."/>
            <person name="Valentin K."/>
            <person name="Verret F."/>
            <person name="Berges J.A."/>
            <person name="Brownlee C."/>
            <person name="Cadoret J.P."/>
            <person name="Chiovitti A."/>
            <person name="Choi C.J."/>
            <person name="Coesel S."/>
            <person name="De Martino A."/>
            <person name="Detter J.C."/>
            <person name="Durkin C."/>
            <person name="Falciatore A."/>
            <person name="Fournet J."/>
            <person name="Haruta M."/>
            <person name="Huysman M.J."/>
            <person name="Jenkins B.D."/>
            <person name="Jiroutova K."/>
            <person name="Jorgensen R.E."/>
            <person name="Joubert Y."/>
            <person name="Kaplan A."/>
            <person name="Kroger N."/>
            <person name="Kroth P.G."/>
            <person name="La Roche J."/>
            <person name="Lindquist E."/>
            <person name="Lommer M."/>
            <person name="Martin-Jezequel V."/>
            <person name="Lopez P.J."/>
            <person name="Lucas S."/>
            <person name="Mangogna M."/>
            <person name="McGinnis K."/>
            <person name="Medlin L.K."/>
            <person name="Montsant A."/>
            <person name="Oudot-Le Secq M.P."/>
            <person name="Napoli C."/>
            <person name="Obornik M."/>
            <person name="Parker M.S."/>
            <person name="Petit J.L."/>
            <person name="Porcel B.M."/>
            <person name="Poulsen N."/>
            <person name="Robison M."/>
            <person name="Rychlewski L."/>
            <person name="Rynearson T.A."/>
            <person name="Schmutz J."/>
            <person name="Shapiro H."/>
            <person name="Siaut M."/>
            <person name="Stanley M."/>
            <person name="Sussman M.R."/>
            <person name="Taylor A.R."/>
            <person name="Vardi A."/>
            <person name="von Dassow P."/>
            <person name="Vyverman W."/>
            <person name="Willis A."/>
            <person name="Wyrwicz L.S."/>
            <person name="Rokhsar D.S."/>
            <person name="Weissenbach J."/>
            <person name="Armbrust E.V."/>
            <person name="Green B.R."/>
            <person name="Van de Peer Y."/>
            <person name="Grigoriev I.V."/>
        </authorList>
    </citation>
    <scope>NUCLEOTIDE SEQUENCE [LARGE SCALE GENOMIC DNA]</scope>
    <source>
        <strain evidence="1 2">CCMP1335</strain>
    </source>
</reference>
<dbReference type="InParanoid" id="B8LE48"/>
<dbReference type="KEGG" id="tps:THAPSDRAFT_bd1790"/>
<name>B8LE48_THAPS</name>
<sequence>MSSKSSRRIYTFQEARKIARGHCFDSKEEFLEYSCPGSYRLPKDADKVWADEWRGWDDFLGITLSFEEGREVARSLNGINTKDEYMSLIQSKTIQDDDSASRLPYRPDLKYKAEWLGWDDFLISLGSTSTAGEGGGKEQVDNDEAFCLNADTKLV</sequence>
<reference evidence="1 2" key="1">
    <citation type="journal article" date="2004" name="Science">
        <title>The genome of the diatom Thalassiosira pseudonana: ecology, evolution, and metabolism.</title>
        <authorList>
            <person name="Armbrust E.V."/>
            <person name="Berges J.A."/>
            <person name="Bowler C."/>
            <person name="Green B.R."/>
            <person name="Martinez D."/>
            <person name="Putnam N.H."/>
            <person name="Zhou S."/>
            <person name="Allen A.E."/>
            <person name="Apt K.E."/>
            <person name="Bechner M."/>
            <person name="Brzezinski M.A."/>
            <person name="Chaal B.K."/>
            <person name="Chiovitti A."/>
            <person name="Davis A.K."/>
            <person name="Demarest M.S."/>
            <person name="Detter J.C."/>
            <person name="Glavina T."/>
            <person name="Goodstein D."/>
            <person name="Hadi M.Z."/>
            <person name="Hellsten U."/>
            <person name="Hildebrand M."/>
            <person name="Jenkins B.D."/>
            <person name="Jurka J."/>
            <person name="Kapitonov V.V."/>
            <person name="Kroger N."/>
            <person name="Lau W.W."/>
            <person name="Lane T.W."/>
            <person name="Larimer F.W."/>
            <person name="Lippmeier J.C."/>
            <person name="Lucas S."/>
            <person name="Medina M."/>
            <person name="Montsant A."/>
            <person name="Obornik M."/>
            <person name="Parker M.S."/>
            <person name="Palenik B."/>
            <person name="Pazour G.J."/>
            <person name="Richardson P.M."/>
            <person name="Rynearson T.A."/>
            <person name="Saito M.A."/>
            <person name="Schwartz D.C."/>
            <person name="Thamatrakoln K."/>
            <person name="Valentin K."/>
            <person name="Vardi A."/>
            <person name="Wilkerson F.P."/>
            <person name="Rokhsar D.S."/>
        </authorList>
    </citation>
    <scope>NUCLEOTIDE SEQUENCE [LARGE SCALE GENOMIC DNA]</scope>
    <source>
        <strain evidence="1 2">CCMP1335</strain>
    </source>
</reference>
<dbReference type="PaxDb" id="35128-Thapsdraft1790"/>
<dbReference type="HOGENOM" id="CLU_1921362_0_0_1"/>
<evidence type="ECO:0000313" key="2">
    <source>
        <dbReference type="Proteomes" id="UP000001449"/>
    </source>
</evidence>